<organism evidence="1 2">
    <name type="scientific">Pseudomonas putida</name>
    <name type="common">Arthrobacter siderocapsulatus</name>
    <dbReference type="NCBI Taxonomy" id="303"/>
    <lineage>
        <taxon>Bacteria</taxon>
        <taxon>Pseudomonadati</taxon>
        <taxon>Pseudomonadota</taxon>
        <taxon>Gammaproteobacteria</taxon>
        <taxon>Pseudomonadales</taxon>
        <taxon>Pseudomonadaceae</taxon>
        <taxon>Pseudomonas</taxon>
    </lineage>
</organism>
<dbReference type="Proteomes" id="UP000464480">
    <property type="component" value="Chromosome"/>
</dbReference>
<name>A0A6I6Y4R3_PSEPU</name>
<proteinExistence type="predicted"/>
<reference evidence="1 2" key="1">
    <citation type="submission" date="2020-02" db="EMBL/GenBank/DDBJ databases">
        <title>Pseudomonas Putida W5 Complete Genome Assembly.</title>
        <authorList>
            <person name="Yuan Z.-C."/>
            <person name="Shaw G.A."/>
            <person name="Cusano A.D."/>
            <person name="Caddey B.J."/>
            <person name="Weselowski B.J."/>
        </authorList>
    </citation>
    <scope>NUCLEOTIDE SEQUENCE [LARGE SCALE GENOMIC DNA]</scope>
    <source>
        <strain evidence="1 2">W5</strain>
    </source>
</reference>
<gene>
    <name evidence="1" type="ORF">C2H86_20145</name>
</gene>
<evidence type="ECO:0000313" key="2">
    <source>
        <dbReference type="Proteomes" id="UP000464480"/>
    </source>
</evidence>
<dbReference type="EMBL" id="CP026115">
    <property type="protein sequence ID" value="QHG66574.1"/>
    <property type="molecule type" value="Genomic_DNA"/>
</dbReference>
<protein>
    <submittedName>
        <fullName evidence="1">Uncharacterized protein</fullName>
    </submittedName>
</protein>
<dbReference type="AlphaFoldDB" id="A0A6I6Y4R3"/>
<accession>A0A6I6Y4R3</accession>
<evidence type="ECO:0000313" key="1">
    <source>
        <dbReference type="EMBL" id="QHG66574.1"/>
    </source>
</evidence>
<dbReference type="RefSeq" id="WP_159411751.1">
    <property type="nucleotide sequence ID" value="NZ_CP026115.2"/>
</dbReference>
<sequence length="67" mass="7972">MHRLVIEVDRQLYQQLEHAAQDHHVSLETECRRRLATLECQSRYLQALLADMRADEEPRRAEGERVT</sequence>